<accession>A0A316ZS62</accession>
<feature type="compositionally biased region" description="Polar residues" evidence="1">
    <location>
        <begin position="145"/>
        <end position="161"/>
    </location>
</feature>
<dbReference type="GeneID" id="6344989"/>
<evidence type="ECO:0000256" key="1">
    <source>
        <dbReference type="SAM" id="MobiDB-lite"/>
    </source>
</evidence>
<dbReference type="Proteomes" id="UP000245464">
    <property type="component" value="Chromosome 10"/>
</dbReference>
<reference evidence="2" key="1">
    <citation type="journal article" date="2018" name="BMC Genomics">
        <title>Comparative genomics of the wheat fungal pathogen Pyrenophora tritici-repentis reveals chromosomal variations and genome plasticity.</title>
        <authorList>
            <person name="Moolhuijzen P."/>
            <person name="See P.T."/>
            <person name="Hane J.K."/>
            <person name="Shi G."/>
            <person name="Liu Z."/>
            <person name="Oliver R.P."/>
            <person name="Moffat C.S."/>
        </authorList>
    </citation>
    <scope>NUCLEOTIDE SEQUENCE [LARGE SCALE GENOMIC DNA]</scope>
    <source>
        <strain evidence="2">M4</strain>
    </source>
</reference>
<dbReference type="EMBL" id="NQIK02000010">
    <property type="protein sequence ID" value="KAF7565836.1"/>
    <property type="molecule type" value="Genomic_DNA"/>
</dbReference>
<feature type="compositionally biased region" description="Basic and acidic residues" evidence="1">
    <location>
        <begin position="95"/>
        <end position="115"/>
    </location>
</feature>
<dbReference type="RefSeq" id="XP_001937058.2">
    <property type="nucleotide sequence ID" value="XM_001937023.2"/>
</dbReference>
<sequence length="174" mass="19323">MGTIFDALTARRLRGSLQTLLSPHQTRPDESERSYPRYVCARKSHSSGRKGRISVYRVRGKYPSEHGQIAKLYSNVRGADLDEDERGSFAGVKRISSEGRGRRVRQKMDQAADKLKKNKGKAKTLAIKTAKPRDAGPIKRAKGNGTAQSEDFAQDEISTAEPSAEHALRQEIQS</sequence>
<dbReference type="AlphaFoldDB" id="A0A316ZS62"/>
<proteinExistence type="predicted"/>
<protein>
    <submittedName>
        <fullName evidence="2">Uncharacterized protein</fullName>
    </submittedName>
</protein>
<feature type="region of interest" description="Disordered" evidence="1">
    <location>
        <begin position="95"/>
        <end position="174"/>
    </location>
</feature>
<feature type="compositionally biased region" description="Basic and acidic residues" evidence="1">
    <location>
        <begin position="163"/>
        <end position="174"/>
    </location>
</feature>
<evidence type="ECO:0000313" key="2">
    <source>
        <dbReference type="EMBL" id="KAF7565836.1"/>
    </source>
</evidence>
<organism evidence="2 3">
    <name type="scientific">Pyrenophora tritici-repentis</name>
    <dbReference type="NCBI Taxonomy" id="45151"/>
    <lineage>
        <taxon>Eukaryota</taxon>
        <taxon>Fungi</taxon>
        <taxon>Dikarya</taxon>
        <taxon>Ascomycota</taxon>
        <taxon>Pezizomycotina</taxon>
        <taxon>Dothideomycetes</taxon>
        <taxon>Pleosporomycetidae</taxon>
        <taxon>Pleosporales</taxon>
        <taxon>Pleosporineae</taxon>
        <taxon>Pleosporaceae</taxon>
        <taxon>Pyrenophora</taxon>
    </lineage>
</organism>
<name>A0A316ZS62_9PLEO</name>
<dbReference type="KEGG" id="ptrr:6344989"/>
<comment type="caution">
    <text evidence="2">The sequence shown here is derived from an EMBL/GenBank/DDBJ whole genome shotgun (WGS) entry which is preliminary data.</text>
</comment>
<gene>
    <name evidence="2" type="ORF">PtrM4_052700</name>
</gene>
<evidence type="ECO:0000313" key="3">
    <source>
        <dbReference type="Proteomes" id="UP000245464"/>
    </source>
</evidence>